<feature type="transmembrane region" description="Helical" evidence="7">
    <location>
        <begin position="324"/>
        <end position="341"/>
    </location>
</feature>
<evidence type="ECO:0000256" key="7">
    <source>
        <dbReference type="SAM" id="Phobius"/>
    </source>
</evidence>
<keyword evidence="2" id="KW-0813">Transport</keyword>
<dbReference type="Pfam" id="PF07690">
    <property type="entry name" value="MFS_1"/>
    <property type="match status" value="1"/>
</dbReference>
<accession>A0ABU9YSS7</accession>
<dbReference type="InterPro" id="IPR036259">
    <property type="entry name" value="MFS_trans_sf"/>
</dbReference>
<feature type="transmembrane region" description="Helical" evidence="7">
    <location>
        <begin position="389"/>
        <end position="406"/>
    </location>
</feature>
<protein>
    <submittedName>
        <fullName evidence="9">MFS transporter</fullName>
    </submittedName>
</protein>
<dbReference type="InterPro" id="IPR050171">
    <property type="entry name" value="MFS_Transporters"/>
</dbReference>
<feature type="transmembrane region" description="Helical" evidence="7">
    <location>
        <begin position="271"/>
        <end position="290"/>
    </location>
</feature>
<keyword evidence="6 7" id="KW-0472">Membrane</keyword>
<dbReference type="InterPro" id="IPR011701">
    <property type="entry name" value="MFS"/>
</dbReference>
<keyword evidence="10" id="KW-1185">Reference proteome</keyword>
<dbReference type="PANTHER" id="PTHR23517">
    <property type="entry name" value="RESISTANCE PROTEIN MDTM, PUTATIVE-RELATED-RELATED"/>
    <property type="match status" value="1"/>
</dbReference>
<comment type="subcellular location">
    <subcellularLocation>
        <location evidence="1">Cell membrane</location>
        <topology evidence="1">Multi-pass membrane protein</topology>
    </subcellularLocation>
</comment>
<dbReference type="Proteomes" id="UP001413721">
    <property type="component" value="Unassembled WGS sequence"/>
</dbReference>
<dbReference type="PANTHER" id="PTHR23517:SF3">
    <property type="entry name" value="INTEGRAL MEMBRANE TRANSPORT PROTEIN"/>
    <property type="match status" value="1"/>
</dbReference>
<feature type="transmembrane region" description="Helical" evidence="7">
    <location>
        <begin position="302"/>
        <end position="318"/>
    </location>
</feature>
<comment type="caution">
    <text evidence="9">The sequence shown here is derived from an EMBL/GenBank/DDBJ whole genome shotgun (WGS) entry which is preliminary data.</text>
</comment>
<feature type="transmembrane region" description="Helical" evidence="7">
    <location>
        <begin position="36"/>
        <end position="57"/>
    </location>
</feature>
<evidence type="ECO:0000259" key="8">
    <source>
        <dbReference type="PROSITE" id="PS50850"/>
    </source>
</evidence>
<dbReference type="InterPro" id="IPR020846">
    <property type="entry name" value="MFS_dom"/>
</dbReference>
<keyword evidence="5 7" id="KW-1133">Transmembrane helix</keyword>
<dbReference type="SUPFAM" id="SSF103473">
    <property type="entry name" value="MFS general substrate transporter"/>
    <property type="match status" value="1"/>
</dbReference>
<feature type="transmembrane region" description="Helical" evidence="7">
    <location>
        <begin position="361"/>
        <end position="383"/>
    </location>
</feature>
<proteinExistence type="predicted"/>
<keyword evidence="3" id="KW-1003">Cell membrane</keyword>
<feature type="transmembrane region" description="Helical" evidence="7">
    <location>
        <begin position="138"/>
        <end position="161"/>
    </location>
</feature>
<evidence type="ECO:0000256" key="3">
    <source>
        <dbReference type="ARBA" id="ARBA00022475"/>
    </source>
</evidence>
<evidence type="ECO:0000256" key="4">
    <source>
        <dbReference type="ARBA" id="ARBA00022692"/>
    </source>
</evidence>
<evidence type="ECO:0000256" key="1">
    <source>
        <dbReference type="ARBA" id="ARBA00004651"/>
    </source>
</evidence>
<evidence type="ECO:0000313" key="9">
    <source>
        <dbReference type="EMBL" id="MEN2991857.1"/>
    </source>
</evidence>
<evidence type="ECO:0000256" key="6">
    <source>
        <dbReference type="ARBA" id="ARBA00023136"/>
    </source>
</evidence>
<feature type="domain" description="Major facilitator superfamily (MFS) profile" evidence="8">
    <location>
        <begin position="1"/>
        <end position="414"/>
    </location>
</feature>
<feature type="transmembrane region" description="Helical" evidence="7">
    <location>
        <begin position="167"/>
        <end position="188"/>
    </location>
</feature>
<gene>
    <name evidence="9" type="ORF">WG926_26330</name>
</gene>
<sequence length="415" mass="43486">MERVIRLRLAVLFLEKFAEAAIFPFMALRFAEALGTGTAGLLMFTAFAAATLAGIWAGHLADTLGRRRVLVPAEIGRAIAAAALALAILPETTAMAGPVAAWAGFPPFLALAIAAGVSTPTAEATVIDLATPERRTRIYGAVYWITNVARSSGTLAGAALYAIAFGWLLAGIAVLAAGVAIALMLWLIETRPEAVRAAASHGRFHPGALIAGYLVVLRDRLFLRYALGVSLSLAVAAQLAHYVAVRLGTTVETAVLIDAAGWRLALNGPELFGLLRIENGLMVVALAPLVQRLARPMTDRRRLIIGFALFAIGFWVLGWSTAPWLLIAFTALFTIGELLYAPPKLALMAALAPQAARSRAAAVMGLGFRGALMTGALGVAAVGHVDPQVMALVFVAGAALAGWLLVDVSRKAEGR</sequence>
<dbReference type="PROSITE" id="PS50850">
    <property type="entry name" value="MFS"/>
    <property type="match status" value="1"/>
</dbReference>
<reference evidence="9 10" key="1">
    <citation type="submission" date="2024-03" db="EMBL/GenBank/DDBJ databases">
        <title>High-quality draft genome sequencing of Tistrella sp. BH-R2-4.</title>
        <authorList>
            <person name="Dong C."/>
        </authorList>
    </citation>
    <scope>NUCLEOTIDE SEQUENCE [LARGE SCALE GENOMIC DNA]</scope>
    <source>
        <strain evidence="9 10">BH-R2-4</strain>
    </source>
</reference>
<keyword evidence="4 7" id="KW-0812">Transmembrane</keyword>
<organism evidence="9 10">
    <name type="scientific">Tistrella arctica</name>
    <dbReference type="NCBI Taxonomy" id="3133430"/>
    <lineage>
        <taxon>Bacteria</taxon>
        <taxon>Pseudomonadati</taxon>
        <taxon>Pseudomonadota</taxon>
        <taxon>Alphaproteobacteria</taxon>
        <taxon>Geminicoccales</taxon>
        <taxon>Geminicoccaceae</taxon>
        <taxon>Tistrella</taxon>
    </lineage>
</organism>
<dbReference type="EMBL" id="JBBKTW010000016">
    <property type="protein sequence ID" value="MEN2991857.1"/>
    <property type="molecule type" value="Genomic_DNA"/>
</dbReference>
<feature type="transmembrane region" description="Helical" evidence="7">
    <location>
        <begin position="95"/>
        <end position="117"/>
    </location>
</feature>
<evidence type="ECO:0000313" key="10">
    <source>
        <dbReference type="Proteomes" id="UP001413721"/>
    </source>
</evidence>
<dbReference type="Gene3D" id="1.20.1250.20">
    <property type="entry name" value="MFS general substrate transporter like domains"/>
    <property type="match status" value="1"/>
</dbReference>
<name>A0ABU9YSS7_9PROT</name>
<evidence type="ECO:0000256" key="2">
    <source>
        <dbReference type="ARBA" id="ARBA00022448"/>
    </source>
</evidence>
<evidence type="ECO:0000256" key="5">
    <source>
        <dbReference type="ARBA" id="ARBA00022989"/>
    </source>
</evidence>
<feature type="transmembrane region" description="Helical" evidence="7">
    <location>
        <begin position="222"/>
        <end position="244"/>
    </location>
</feature>
<dbReference type="RefSeq" id="WP_345936241.1">
    <property type="nucleotide sequence ID" value="NZ_JBBKTV010000023.1"/>
</dbReference>
<feature type="transmembrane region" description="Helical" evidence="7">
    <location>
        <begin position="69"/>
        <end position="89"/>
    </location>
</feature>